<gene>
    <name evidence="7" type="ORF">DW099_15435</name>
</gene>
<name>A0A415DWX1_9FIRM</name>
<evidence type="ECO:0000256" key="2">
    <source>
        <dbReference type="ARBA" id="ARBA00023015"/>
    </source>
</evidence>
<dbReference type="InterPro" id="IPR007627">
    <property type="entry name" value="RNA_pol_sigma70_r2"/>
</dbReference>
<dbReference type="Pfam" id="PF08281">
    <property type="entry name" value="Sigma70_r4_2"/>
    <property type="match status" value="1"/>
</dbReference>
<dbReference type="SUPFAM" id="SSF88946">
    <property type="entry name" value="Sigma2 domain of RNA polymerase sigma factors"/>
    <property type="match status" value="1"/>
</dbReference>
<keyword evidence="8" id="KW-1185">Reference proteome</keyword>
<dbReference type="NCBIfam" id="TIGR02937">
    <property type="entry name" value="sigma70-ECF"/>
    <property type="match status" value="1"/>
</dbReference>
<dbReference type="InterPro" id="IPR039425">
    <property type="entry name" value="RNA_pol_sigma-70-like"/>
</dbReference>
<dbReference type="EMBL" id="QRMS01000005">
    <property type="protein sequence ID" value="RHJ85094.1"/>
    <property type="molecule type" value="Genomic_DNA"/>
</dbReference>
<dbReference type="OrthoDB" id="9784984at2"/>
<dbReference type="GO" id="GO:0016987">
    <property type="term" value="F:sigma factor activity"/>
    <property type="evidence" value="ECO:0007669"/>
    <property type="project" value="UniProtKB-KW"/>
</dbReference>
<dbReference type="InterPro" id="IPR013324">
    <property type="entry name" value="RNA_pol_sigma_r3/r4-like"/>
</dbReference>
<dbReference type="Gene3D" id="1.10.10.10">
    <property type="entry name" value="Winged helix-like DNA-binding domain superfamily/Winged helix DNA-binding domain"/>
    <property type="match status" value="1"/>
</dbReference>
<dbReference type="RefSeq" id="WP_118336297.1">
    <property type="nucleotide sequence ID" value="NZ_AP025567.1"/>
</dbReference>
<evidence type="ECO:0000259" key="5">
    <source>
        <dbReference type="Pfam" id="PF04542"/>
    </source>
</evidence>
<evidence type="ECO:0000256" key="1">
    <source>
        <dbReference type="ARBA" id="ARBA00010641"/>
    </source>
</evidence>
<dbReference type="GO" id="GO:0003677">
    <property type="term" value="F:DNA binding"/>
    <property type="evidence" value="ECO:0007669"/>
    <property type="project" value="InterPro"/>
</dbReference>
<dbReference type="Proteomes" id="UP000284841">
    <property type="component" value="Unassembled WGS sequence"/>
</dbReference>
<sequence length="182" mass="21765">MREGKKRKLFEAVIEPCYENVYRFILSQTKDQELTQDLTQNTFEKAWLKLEQLRDTEAALSWLLSIANSEKNLYFRAQNRDKRSLFKETPYDGTELELIDLECNVLDEILLNESKMEAIKALYQVEEKYREVVWLRIIEEMEYDEIAETLDMKEGTVRTRYRRGLICLREEYAEVIGGENRE</sequence>
<proteinExistence type="inferred from homology"/>
<keyword evidence="4" id="KW-0804">Transcription</keyword>
<evidence type="ECO:0000259" key="6">
    <source>
        <dbReference type="Pfam" id="PF08281"/>
    </source>
</evidence>
<evidence type="ECO:0000256" key="3">
    <source>
        <dbReference type="ARBA" id="ARBA00023082"/>
    </source>
</evidence>
<dbReference type="PANTHER" id="PTHR43133:SF51">
    <property type="entry name" value="RNA POLYMERASE SIGMA FACTOR"/>
    <property type="match status" value="1"/>
</dbReference>
<dbReference type="Pfam" id="PF04542">
    <property type="entry name" value="Sigma70_r2"/>
    <property type="match status" value="1"/>
</dbReference>
<protein>
    <submittedName>
        <fullName evidence="7">RNA polymerase sigma factor</fullName>
    </submittedName>
</protein>
<dbReference type="GO" id="GO:0006352">
    <property type="term" value="P:DNA-templated transcription initiation"/>
    <property type="evidence" value="ECO:0007669"/>
    <property type="project" value="InterPro"/>
</dbReference>
<feature type="domain" description="RNA polymerase sigma factor 70 region 4 type 2" evidence="6">
    <location>
        <begin position="119"/>
        <end position="166"/>
    </location>
</feature>
<dbReference type="Gene3D" id="1.10.1740.10">
    <property type="match status" value="1"/>
</dbReference>
<evidence type="ECO:0000313" key="7">
    <source>
        <dbReference type="EMBL" id="RHJ85094.1"/>
    </source>
</evidence>
<evidence type="ECO:0000256" key="4">
    <source>
        <dbReference type="ARBA" id="ARBA00023163"/>
    </source>
</evidence>
<keyword evidence="3" id="KW-0731">Sigma factor</keyword>
<dbReference type="PANTHER" id="PTHR43133">
    <property type="entry name" value="RNA POLYMERASE ECF-TYPE SIGMA FACTO"/>
    <property type="match status" value="1"/>
</dbReference>
<evidence type="ECO:0000313" key="8">
    <source>
        <dbReference type="Proteomes" id="UP000284841"/>
    </source>
</evidence>
<dbReference type="SUPFAM" id="SSF88659">
    <property type="entry name" value="Sigma3 and sigma4 domains of RNA polymerase sigma factors"/>
    <property type="match status" value="1"/>
</dbReference>
<comment type="similarity">
    <text evidence="1">Belongs to the sigma-70 factor family. ECF subfamily.</text>
</comment>
<dbReference type="InterPro" id="IPR014284">
    <property type="entry name" value="RNA_pol_sigma-70_dom"/>
</dbReference>
<dbReference type="InterPro" id="IPR013249">
    <property type="entry name" value="RNA_pol_sigma70_r4_t2"/>
</dbReference>
<dbReference type="AlphaFoldDB" id="A0A415DWX1"/>
<comment type="caution">
    <text evidence="7">The sequence shown here is derived from an EMBL/GenBank/DDBJ whole genome shotgun (WGS) entry which is preliminary data.</text>
</comment>
<reference evidence="7 8" key="1">
    <citation type="submission" date="2018-08" db="EMBL/GenBank/DDBJ databases">
        <title>A genome reference for cultivated species of the human gut microbiota.</title>
        <authorList>
            <person name="Zou Y."/>
            <person name="Xue W."/>
            <person name="Luo G."/>
        </authorList>
    </citation>
    <scope>NUCLEOTIDE SEQUENCE [LARGE SCALE GENOMIC DNA]</scope>
    <source>
        <strain evidence="7 8">AM07-24</strain>
    </source>
</reference>
<feature type="domain" description="RNA polymerase sigma-70 region 2" evidence="5">
    <location>
        <begin position="15"/>
        <end position="80"/>
    </location>
</feature>
<dbReference type="InterPro" id="IPR013325">
    <property type="entry name" value="RNA_pol_sigma_r2"/>
</dbReference>
<keyword evidence="2" id="KW-0805">Transcription regulation</keyword>
<organism evidence="7 8">
    <name type="scientific">Emergencia timonensis</name>
    <dbReference type="NCBI Taxonomy" id="1776384"/>
    <lineage>
        <taxon>Bacteria</taxon>
        <taxon>Bacillati</taxon>
        <taxon>Bacillota</taxon>
        <taxon>Clostridia</taxon>
        <taxon>Peptostreptococcales</taxon>
        <taxon>Anaerovoracaceae</taxon>
        <taxon>Emergencia</taxon>
    </lineage>
</organism>
<dbReference type="InterPro" id="IPR036388">
    <property type="entry name" value="WH-like_DNA-bd_sf"/>
</dbReference>
<accession>A0A415DWX1</accession>